<evidence type="ECO:0000313" key="2">
    <source>
        <dbReference type="Proteomes" id="UP000245124"/>
    </source>
</evidence>
<protein>
    <submittedName>
        <fullName evidence="1">Uncharacterized protein</fullName>
    </submittedName>
</protein>
<comment type="caution">
    <text evidence="1">The sequence shown here is derived from an EMBL/GenBank/DDBJ whole genome shotgun (WGS) entry which is preliminary data.</text>
</comment>
<name>A0A2R5FZH3_NOSCO</name>
<accession>A0A2R5FZH3</accession>
<sequence>MLYIILEFSRVLSSTSIVCSVSSTQPLGYVPSTVVNIFNLTACE</sequence>
<dbReference type="EMBL" id="BDUD01000001">
    <property type="protein sequence ID" value="GBG21643.1"/>
    <property type="molecule type" value="Genomic_DNA"/>
</dbReference>
<gene>
    <name evidence="1" type="ORF">NIES4072_53310</name>
</gene>
<dbReference type="AlphaFoldDB" id="A0A2R5FZH3"/>
<keyword evidence="2" id="KW-1185">Reference proteome</keyword>
<proteinExistence type="predicted"/>
<organism evidence="1 2">
    <name type="scientific">Nostoc commune NIES-4072</name>
    <dbReference type="NCBI Taxonomy" id="2005467"/>
    <lineage>
        <taxon>Bacteria</taxon>
        <taxon>Bacillati</taxon>
        <taxon>Cyanobacteriota</taxon>
        <taxon>Cyanophyceae</taxon>
        <taxon>Nostocales</taxon>
        <taxon>Nostocaceae</taxon>
        <taxon>Nostoc</taxon>
    </lineage>
</organism>
<reference evidence="1 2" key="1">
    <citation type="submission" date="2017-06" db="EMBL/GenBank/DDBJ databases">
        <title>Genome sequencing of cyanobaciteial culture collection at National Institute for Environmental Studies (NIES).</title>
        <authorList>
            <person name="Hirose Y."/>
            <person name="Shimura Y."/>
            <person name="Fujisawa T."/>
            <person name="Nakamura Y."/>
            <person name="Kawachi M."/>
        </authorList>
    </citation>
    <scope>NUCLEOTIDE SEQUENCE [LARGE SCALE GENOMIC DNA]</scope>
    <source>
        <strain evidence="1 2">NIES-4072</strain>
    </source>
</reference>
<evidence type="ECO:0000313" key="1">
    <source>
        <dbReference type="EMBL" id="GBG21643.1"/>
    </source>
</evidence>
<dbReference type="Proteomes" id="UP000245124">
    <property type="component" value="Unassembled WGS sequence"/>
</dbReference>